<keyword evidence="16" id="KW-1185">Reference proteome</keyword>
<evidence type="ECO:0000256" key="4">
    <source>
        <dbReference type="ARBA" id="ARBA00022963"/>
    </source>
</evidence>
<comment type="caution">
    <text evidence="15">The sequence shown here is derived from an EMBL/GenBank/DDBJ whole genome shotgun (WGS) entry which is preliminary data.</text>
</comment>
<dbReference type="InterPro" id="IPR001753">
    <property type="entry name" value="Enoyl-CoA_hydra/iso"/>
</dbReference>
<dbReference type="EMBL" id="FXTT01000007">
    <property type="protein sequence ID" value="SMP36585.1"/>
    <property type="molecule type" value="Genomic_DNA"/>
</dbReference>
<evidence type="ECO:0000259" key="14">
    <source>
        <dbReference type="Pfam" id="PF02737"/>
    </source>
</evidence>
<dbReference type="InterPro" id="IPR008927">
    <property type="entry name" value="6-PGluconate_DH-like_C_sf"/>
</dbReference>
<keyword evidence="8" id="KW-0576">Peroxisome</keyword>
<accession>A0ABY1PL37</accession>
<name>A0ABY1PL37_9HYPH</name>
<evidence type="ECO:0000256" key="10">
    <source>
        <dbReference type="ARBA" id="ARBA00023239"/>
    </source>
</evidence>
<evidence type="ECO:0000256" key="9">
    <source>
        <dbReference type="ARBA" id="ARBA00023235"/>
    </source>
</evidence>
<sequence length="704" mass="75463">MQDGTGTEHHINDVISVETQGPVGLICINNPPVNAASHAVRSGLWQAVELLAGNKTIRVIGLYGHGRTFVAGADIREFGKPPQDPWLPDLCNFLEECETPILCVLHGTTLGGGLEIALSCHARIALPGTKIGLPEVTLGILPGAGGTQRAPRLAGVKAALDLIVSGKPIPAEEALGCHLIDRILDGDPRQVALQGAYAVLAGDLPHKRTGSLKVTPDPAAISAMREHLKKTQPLLFSPHRCVDAIEASTSEMTEGLGQERHLFNACMESPQRAGLIHAFFAERAVSKIPERHALPRPLETIGVIGGGTMGSGIATAALLAGFSVSLTERDETGLSRGVETIAQNLEGAVKRGKISDTDRQSLLSGKLMASVGLEPLKTSDLIIEAAFEDMAVKQAIFSELDGIAKPGAILATNTSYLDINKIAASTSRPGDVIGLHFFSPAHIMRLMEVVVAQETSPDAVATGFKLAKNLGKIAVRSGVCDGFIGNRIMTFYKKAADYMMLDGADPAQIDKALTGYGFAMGPYQVADLAGLDISWAANRRRAATRPPEERYVSVADRLCEVGMFGRKTGKGFYIYNDGHPHPNPVALSFLAEERGVAGLKGRPFSDEDIVNRFVTAMILEAARVLDEGIALRPIDIDAVFLFGYGFPRFRGGPMHTADQIGAPELVRRIETYALEDPYYWQVPKLLHVMAENGSSFEDRNREAL</sequence>
<keyword evidence="6" id="KW-0520">NAD</keyword>
<dbReference type="PANTHER" id="PTHR23309:SF51">
    <property type="entry name" value="3-HYDROXYACYL-COA DEHYDROGENASE-RELATED"/>
    <property type="match status" value="1"/>
</dbReference>
<evidence type="ECO:0000259" key="13">
    <source>
        <dbReference type="Pfam" id="PF00725"/>
    </source>
</evidence>
<keyword evidence="3" id="KW-0276">Fatty acid metabolism</keyword>
<keyword evidence="4" id="KW-0442">Lipid degradation</keyword>
<evidence type="ECO:0000256" key="6">
    <source>
        <dbReference type="ARBA" id="ARBA00023027"/>
    </source>
</evidence>
<dbReference type="SUPFAM" id="SSF51735">
    <property type="entry name" value="NAD(P)-binding Rossmann-fold domains"/>
    <property type="match status" value="1"/>
</dbReference>
<dbReference type="PANTHER" id="PTHR23309">
    <property type="entry name" value="3-HYDROXYACYL-COA DEHYROGENASE"/>
    <property type="match status" value="1"/>
</dbReference>
<dbReference type="InterPro" id="IPR029045">
    <property type="entry name" value="ClpP/crotonase-like_dom_sf"/>
</dbReference>
<dbReference type="CDD" id="cd06558">
    <property type="entry name" value="crotonase-like"/>
    <property type="match status" value="1"/>
</dbReference>
<dbReference type="Pfam" id="PF00725">
    <property type="entry name" value="3HCDH"/>
    <property type="match status" value="2"/>
</dbReference>
<dbReference type="InterPro" id="IPR006176">
    <property type="entry name" value="3-OHacyl-CoA_DH_NAD-bd"/>
</dbReference>
<feature type="domain" description="3-hydroxyacyl-CoA dehydrogenase C-terminal" evidence="13">
    <location>
        <begin position="482"/>
        <end position="575"/>
    </location>
</feature>
<proteinExistence type="predicted"/>
<comment type="catalytic activity">
    <reaction evidence="12">
        <text>a (3S)-3-hydroxyacyl-CoA + NAD(+) = a 3-oxoacyl-CoA + NADH + H(+)</text>
        <dbReference type="Rhea" id="RHEA:22432"/>
        <dbReference type="ChEBI" id="CHEBI:15378"/>
        <dbReference type="ChEBI" id="CHEBI:57318"/>
        <dbReference type="ChEBI" id="CHEBI:57540"/>
        <dbReference type="ChEBI" id="CHEBI:57945"/>
        <dbReference type="ChEBI" id="CHEBI:90726"/>
        <dbReference type="EC" id="1.1.1.35"/>
    </reaction>
</comment>
<keyword evidence="9" id="KW-0413">Isomerase</keyword>
<keyword evidence="7" id="KW-0443">Lipid metabolism</keyword>
<evidence type="ECO:0000256" key="2">
    <source>
        <dbReference type="ARBA" id="ARBA00005005"/>
    </source>
</evidence>
<dbReference type="Gene3D" id="3.40.50.720">
    <property type="entry name" value="NAD(P)-binding Rossmann-like Domain"/>
    <property type="match status" value="1"/>
</dbReference>
<keyword evidence="11" id="KW-0511">Multifunctional enzyme</keyword>
<evidence type="ECO:0000256" key="11">
    <source>
        <dbReference type="ARBA" id="ARBA00023268"/>
    </source>
</evidence>
<evidence type="ECO:0000313" key="16">
    <source>
        <dbReference type="Proteomes" id="UP001157914"/>
    </source>
</evidence>
<dbReference type="InterPro" id="IPR006108">
    <property type="entry name" value="3HC_DH_C"/>
</dbReference>
<evidence type="ECO:0000256" key="12">
    <source>
        <dbReference type="ARBA" id="ARBA00049556"/>
    </source>
</evidence>
<organism evidence="15 16">
    <name type="scientific">Roseibium denhamense</name>
    <dbReference type="NCBI Taxonomy" id="76305"/>
    <lineage>
        <taxon>Bacteria</taxon>
        <taxon>Pseudomonadati</taxon>
        <taxon>Pseudomonadota</taxon>
        <taxon>Alphaproteobacteria</taxon>
        <taxon>Hyphomicrobiales</taxon>
        <taxon>Stappiaceae</taxon>
        <taxon>Roseibium</taxon>
    </lineage>
</organism>
<evidence type="ECO:0000256" key="7">
    <source>
        <dbReference type="ARBA" id="ARBA00023098"/>
    </source>
</evidence>
<evidence type="ECO:0000256" key="5">
    <source>
        <dbReference type="ARBA" id="ARBA00023002"/>
    </source>
</evidence>
<comment type="pathway">
    <text evidence="2">Lipid metabolism; fatty acid beta-oxidation.</text>
</comment>
<dbReference type="InterPro" id="IPR036291">
    <property type="entry name" value="NAD(P)-bd_dom_sf"/>
</dbReference>
<protein>
    <submittedName>
        <fullName evidence="15">3-hydroxyacyl-CoA dehydrogenase</fullName>
    </submittedName>
</protein>
<evidence type="ECO:0000256" key="1">
    <source>
        <dbReference type="ARBA" id="ARBA00004275"/>
    </source>
</evidence>
<dbReference type="SUPFAM" id="SSF52096">
    <property type="entry name" value="ClpP/crotonase"/>
    <property type="match status" value="1"/>
</dbReference>
<gene>
    <name evidence="15" type="ORF">SAMN06265374_4209</name>
</gene>
<evidence type="ECO:0000313" key="15">
    <source>
        <dbReference type="EMBL" id="SMP36585.1"/>
    </source>
</evidence>
<feature type="domain" description="3-hydroxyacyl-CoA dehydrogenase C-terminal" evidence="13">
    <location>
        <begin position="609"/>
        <end position="693"/>
    </location>
</feature>
<comment type="subcellular location">
    <subcellularLocation>
        <location evidence="1">Peroxisome</location>
    </subcellularLocation>
</comment>
<keyword evidence="10" id="KW-0456">Lyase</keyword>
<feature type="domain" description="3-hydroxyacyl-CoA dehydrogenase NAD binding" evidence="14">
    <location>
        <begin position="300"/>
        <end position="476"/>
    </location>
</feature>
<dbReference type="Pfam" id="PF00378">
    <property type="entry name" value="ECH_1"/>
    <property type="match status" value="1"/>
</dbReference>
<evidence type="ECO:0000256" key="8">
    <source>
        <dbReference type="ARBA" id="ARBA00023140"/>
    </source>
</evidence>
<reference evidence="15 16" key="1">
    <citation type="submission" date="2017-05" db="EMBL/GenBank/DDBJ databases">
        <authorList>
            <person name="Varghese N."/>
            <person name="Submissions S."/>
        </authorList>
    </citation>
    <scope>NUCLEOTIDE SEQUENCE [LARGE SCALE GENOMIC DNA]</scope>
    <source>
        <strain evidence="15 16">DSM 15949</strain>
    </source>
</reference>
<dbReference type="Gene3D" id="1.10.1040.50">
    <property type="match status" value="1"/>
</dbReference>
<dbReference type="RefSeq" id="WP_155192430.1">
    <property type="nucleotide sequence ID" value="NZ_BAAAEA010000005.1"/>
</dbReference>
<dbReference type="Pfam" id="PF02737">
    <property type="entry name" value="3HCDH_N"/>
    <property type="match status" value="1"/>
</dbReference>
<keyword evidence="5" id="KW-0560">Oxidoreductase</keyword>
<dbReference type="Proteomes" id="UP001157914">
    <property type="component" value="Unassembled WGS sequence"/>
</dbReference>
<dbReference type="SUPFAM" id="SSF48179">
    <property type="entry name" value="6-phosphogluconate dehydrogenase C-terminal domain-like"/>
    <property type="match status" value="2"/>
</dbReference>
<evidence type="ECO:0000256" key="3">
    <source>
        <dbReference type="ARBA" id="ARBA00022832"/>
    </source>
</evidence>
<dbReference type="Gene3D" id="3.90.226.10">
    <property type="entry name" value="2-enoyl-CoA Hydratase, Chain A, domain 1"/>
    <property type="match status" value="1"/>
</dbReference>